<dbReference type="InterPro" id="IPR036770">
    <property type="entry name" value="Ankyrin_rpt-contain_sf"/>
</dbReference>
<sequence length="641" mass="72500">MKVKFYSIIMLLLLVAVYFFRYDGIQEHISNENRQQVIQEPETSNTSSLIKRSVVGDQTQVIPNQCNDLIELLEPQVNWYQKKQLIQDLLVQLDESNVSRKVIDQVLIDAGIGISRGHRFLRGDDLKNVTSLVGEDTGFINFEQRKLIAELLQDSDVEKLLSLYINGHIPQDKMILLGQKLYSPVQLFLTILKKQPDEDIEAEAIIAINELMAVKVPVYFSDLIESTTKGFSVVILQLLNDHYVGDTNQVFYYQENIHTLATLAAQSEIVESAGYWLAEGVTPSPLKYRENALDYVAKINDAPLLESFVSLLLKYGIIPNKKNTSLLIKQKLSGEYLQSHPEVIAKFDYQSLSKHEKDIRDEAVSNIFSKAIAGLKDDGACLSSFKLKKKFVGNIFSLEDKEKSEQELLAVNFDSSKFEQQLQLLRQKELEKYEVDKSSEKSNELIATPKQQKTTKRVAQLLKQGDWQTALAERLEYVELSEQEQLNVSFVFALLANADSQQLITLIEQGAEINPNLFATIIDKCDLEVLQSLYRHGYDFHFVDSMGNNAITAAVGGKKLNSLNFLLNIGVTPDPATGLNAPLSKAISELYFYPEDIRYVDALVNGGATITDFHKQYVASFAKKKKELYTKLVTLYPQLKI</sequence>
<accession>A0AAE9YNW4</accession>
<protein>
    <recommendedName>
        <fullName evidence="3">Ankyrin</fullName>
    </recommendedName>
</protein>
<dbReference type="EMBL" id="CP059735">
    <property type="protein sequence ID" value="WDD98495.1"/>
    <property type="molecule type" value="Genomic_DNA"/>
</dbReference>
<keyword evidence="2" id="KW-1185">Reference proteome</keyword>
<evidence type="ECO:0000313" key="2">
    <source>
        <dbReference type="Proteomes" id="UP000032568"/>
    </source>
</evidence>
<reference evidence="1 2" key="2">
    <citation type="journal article" date="2022" name="Mar. Drugs">
        <title>Bioassay-Guided Fractionation Leads to the Detection of Cholic Acid Generated by the Rare Thalassomonas sp.</title>
        <authorList>
            <person name="Pheiffer F."/>
            <person name="Schneider Y.K."/>
            <person name="Hansen E.H."/>
            <person name="Andersen J.H."/>
            <person name="Isaksson J."/>
            <person name="Busche T."/>
            <person name="R C."/>
            <person name="Kalinowski J."/>
            <person name="Zyl L.V."/>
            <person name="Trindade M."/>
        </authorList>
    </citation>
    <scope>NUCLEOTIDE SEQUENCE [LARGE SCALE GENOMIC DNA]</scope>
    <source>
        <strain evidence="1 2">A5K-106</strain>
    </source>
</reference>
<evidence type="ECO:0008006" key="3">
    <source>
        <dbReference type="Google" id="ProtNLM"/>
    </source>
</evidence>
<proteinExistence type="predicted"/>
<dbReference type="KEGG" id="tact:SG35_025115"/>
<dbReference type="Gene3D" id="1.25.40.20">
    <property type="entry name" value="Ankyrin repeat-containing domain"/>
    <property type="match status" value="1"/>
</dbReference>
<gene>
    <name evidence="1" type="ORF">SG35_025115</name>
</gene>
<dbReference type="AlphaFoldDB" id="A0AAE9YNW4"/>
<dbReference type="SUPFAM" id="SSF48403">
    <property type="entry name" value="Ankyrin repeat"/>
    <property type="match status" value="1"/>
</dbReference>
<name>A0AAE9YNW4_9GAMM</name>
<organism evidence="1 2">
    <name type="scientific">Thalassomonas actiniarum</name>
    <dbReference type="NCBI Taxonomy" id="485447"/>
    <lineage>
        <taxon>Bacteria</taxon>
        <taxon>Pseudomonadati</taxon>
        <taxon>Pseudomonadota</taxon>
        <taxon>Gammaproteobacteria</taxon>
        <taxon>Alteromonadales</taxon>
        <taxon>Colwelliaceae</taxon>
        <taxon>Thalassomonas</taxon>
    </lineage>
</organism>
<reference evidence="1 2" key="1">
    <citation type="journal article" date="2015" name="Genome Announc.">
        <title>Draft Genome Sequences of Marine Isolates of Thalassomonas viridans and Thalassomonas actiniarum.</title>
        <authorList>
            <person name="Olonade I."/>
            <person name="van Zyl L.J."/>
            <person name="Trindade M."/>
        </authorList>
    </citation>
    <scope>NUCLEOTIDE SEQUENCE [LARGE SCALE GENOMIC DNA]</scope>
    <source>
        <strain evidence="1 2">A5K-106</strain>
    </source>
</reference>
<evidence type="ECO:0000313" key="1">
    <source>
        <dbReference type="EMBL" id="WDD98495.1"/>
    </source>
</evidence>
<dbReference type="Proteomes" id="UP000032568">
    <property type="component" value="Chromosome"/>
</dbReference>
<dbReference type="RefSeq" id="WP_044835895.1">
    <property type="nucleotide sequence ID" value="NZ_CP059735.1"/>
</dbReference>